<dbReference type="AlphaFoldDB" id="A0A4R2JQU3"/>
<accession>A0A4R2JQU3</accession>
<dbReference type="OrthoDB" id="574668at2"/>
<evidence type="ECO:0000256" key="1">
    <source>
        <dbReference type="SAM" id="Phobius"/>
    </source>
</evidence>
<dbReference type="EMBL" id="SLWS01000002">
    <property type="protein sequence ID" value="TCO62611.1"/>
    <property type="molecule type" value="Genomic_DNA"/>
</dbReference>
<name>A0A4R2JQU3_9PSEU</name>
<protein>
    <submittedName>
        <fullName evidence="2">Uncharacterized protein</fullName>
    </submittedName>
</protein>
<sequence>MAGWVYVVIVAAVLIVLVIVLFTKRKRFAALLLLLLLLLGLTATVIDGRVFKSPQADATIADDTHRVLPGGTIRDGDTVVGEVKNAGDRVDYNIVIEGATQFSLVDSSNKVDLRLDQGENPDFNVIPGAFQYGVGKPGTYHLTLSLPDGETGKYTFRVVFRKIRKHEVRVGDVIKGRFDTPGQVDEYVFPLPALQKVTIADSQPCQDVAMGYTDDADRPLVYTPGTLCWDFTSPALEKDGRLAIVVWSEAGKPADYGFTIKPVA</sequence>
<feature type="transmembrane region" description="Helical" evidence="1">
    <location>
        <begin position="28"/>
        <end position="46"/>
    </location>
</feature>
<reference evidence="2 3" key="1">
    <citation type="submission" date="2019-03" db="EMBL/GenBank/DDBJ databases">
        <title>Genomic Encyclopedia of Type Strains, Phase IV (KMG-IV): sequencing the most valuable type-strain genomes for metagenomic binning, comparative biology and taxonomic classification.</title>
        <authorList>
            <person name="Goeker M."/>
        </authorList>
    </citation>
    <scope>NUCLEOTIDE SEQUENCE [LARGE SCALE GENOMIC DNA]</scope>
    <source>
        <strain evidence="2 3">DSM 45934</strain>
    </source>
</reference>
<keyword evidence="3" id="KW-1185">Reference proteome</keyword>
<evidence type="ECO:0000313" key="3">
    <source>
        <dbReference type="Proteomes" id="UP000295680"/>
    </source>
</evidence>
<gene>
    <name evidence="2" type="ORF">EV192_102750</name>
</gene>
<dbReference type="Proteomes" id="UP000295680">
    <property type="component" value="Unassembled WGS sequence"/>
</dbReference>
<comment type="caution">
    <text evidence="2">The sequence shown here is derived from an EMBL/GenBank/DDBJ whole genome shotgun (WGS) entry which is preliminary data.</text>
</comment>
<keyword evidence="1" id="KW-0472">Membrane</keyword>
<feature type="transmembrane region" description="Helical" evidence="1">
    <location>
        <begin position="6"/>
        <end position="23"/>
    </location>
</feature>
<keyword evidence="1" id="KW-1133">Transmembrane helix</keyword>
<proteinExistence type="predicted"/>
<keyword evidence="1" id="KW-0812">Transmembrane</keyword>
<dbReference type="RefSeq" id="WP_132114505.1">
    <property type="nucleotide sequence ID" value="NZ_SLWS01000002.1"/>
</dbReference>
<evidence type="ECO:0000313" key="2">
    <source>
        <dbReference type="EMBL" id="TCO62611.1"/>
    </source>
</evidence>
<organism evidence="2 3">
    <name type="scientific">Actinocrispum wychmicini</name>
    <dbReference type="NCBI Taxonomy" id="1213861"/>
    <lineage>
        <taxon>Bacteria</taxon>
        <taxon>Bacillati</taxon>
        <taxon>Actinomycetota</taxon>
        <taxon>Actinomycetes</taxon>
        <taxon>Pseudonocardiales</taxon>
        <taxon>Pseudonocardiaceae</taxon>
        <taxon>Actinocrispum</taxon>
    </lineage>
</organism>